<dbReference type="InterPro" id="IPR013321">
    <property type="entry name" value="Arc_rbn_hlx_hlx"/>
</dbReference>
<dbReference type="EMBL" id="CBLU010000005">
    <property type="protein sequence ID" value="CDG03750.1"/>
    <property type="molecule type" value="Genomic_DNA"/>
</dbReference>
<accession>S6ER01</accession>
<sequence length="91" mass="10138">MSVVKLSINTDAQLKENAQKVLNGMQLNLTTYINMALDQLVKKNGVPFEIVGEMNKDQATQLLKMELAKAIDDIHDGKVLDEQQLAERLGI</sequence>
<dbReference type="AlphaFoldDB" id="S6ER01"/>
<proteinExistence type="predicted"/>
<evidence type="ECO:0000313" key="1">
    <source>
        <dbReference type="EMBL" id="CDG03750.1"/>
    </source>
</evidence>
<reference evidence="1 2" key="1">
    <citation type="journal article" date="2013" name="Appl. Environ. Microbiol.">
        <title>The Carbohydrate Metabolism Signature of Lactococcus lactis Strain A12 Reveals Its Sourdough Ecosystem Origin.</title>
        <authorList>
            <person name="Passerini D."/>
            <person name="Coddeville M."/>
            <person name="Le Bourgeois P."/>
            <person name="Loubiere P."/>
            <person name="Ritzenthaler P."/>
            <person name="Fontagne-Faucher C."/>
            <person name="Daveran-Mingot M.L."/>
            <person name="Cocaign-Bousquet M."/>
        </authorList>
    </citation>
    <scope>NUCLEOTIDE SEQUENCE [LARGE SCALE GENOMIC DNA]</scope>
    <source>
        <strain evidence="1 2">A12</strain>
    </source>
</reference>
<organism evidence="1 2">
    <name type="scientific">Lactococcus lactis subsp. lactis A12</name>
    <dbReference type="NCBI Taxonomy" id="1137134"/>
    <lineage>
        <taxon>Bacteria</taxon>
        <taxon>Bacillati</taxon>
        <taxon>Bacillota</taxon>
        <taxon>Bacilli</taxon>
        <taxon>Lactobacillales</taxon>
        <taxon>Streptococcaceae</taxon>
        <taxon>Lactococcus</taxon>
    </lineage>
</organism>
<dbReference type="Proteomes" id="UP000015361">
    <property type="component" value="Unassembled WGS sequence"/>
</dbReference>
<evidence type="ECO:0008006" key="3">
    <source>
        <dbReference type="Google" id="ProtNLM"/>
    </source>
</evidence>
<dbReference type="InterPro" id="IPR007337">
    <property type="entry name" value="RelB/DinJ"/>
</dbReference>
<gene>
    <name evidence="1" type="primary">Swol_0150</name>
    <name evidence="1" type="ORF">O9U_11380</name>
</gene>
<protein>
    <recommendedName>
        <fullName evidence="3">Damage-inducible protein J</fullName>
    </recommendedName>
</protein>
<comment type="caution">
    <text evidence="1">The sequence shown here is derived from an EMBL/GenBank/DDBJ whole genome shotgun (WGS) entry which is preliminary data.</text>
</comment>
<dbReference type="NCBIfam" id="TIGR02384">
    <property type="entry name" value="RelB_DinJ"/>
    <property type="match status" value="1"/>
</dbReference>
<evidence type="ECO:0000313" key="2">
    <source>
        <dbReference type="Proteomes" id="UP000015361"/>
    </source>
</evidence>
<dbReference type="RefSeq" id="WP_021721970.1">
    <property type="nucleotide sequence ID" value="NZ_CBLU010000005.1"/>
</dbReference>
<dbReference type="GO" id="GO:0006355">
    <property type="term" value="P:regulation of DNA-templated transcription"/>
    <property type="evidence" value="ECO:0007669"/>
    <property type="project" value="InterPro"/>
</dbReference>
<dbReference type="Pfam" id="PF04221">
    <property type="entry name" value="RelB"/>
    <property type="match status" value="1"/>
</dbReference>
<dbReference type="Gene3D" id="1.10.1220.10">
    <property type="entry name" value="Met repressor-like"/>
    <property type="match status" value="1"/>
</dbReference>
<name>S6ER01_LACLL</name>